<feature type="transmembrane region" description="Helical" evidence="7">
    <location>
        <begin position="337"/>
        <end position="356"/>
    </location>
</feature>
<dbReference type="GO" id="GO:0005886">
    <property type="term" value="C:plasma membrane"/>
    <property type="evidence" value="ECO:0007669"/>
    <property type="project" value="TreeGrafter"/>
</dbReference>
<evidence type="ECO:0000313" key="8">
    <source>
        <dbReference type="EMBL" id="SHG99364.1"/>
    </source>
</evidence>
<feature type="transmembrane region" description="Helical" evidence="7">
    <location>
        <begin position="245"/>
        <end position="272"/>
    </location>
</feature>
<feature type="transmembrane region" description="Helical" evidence="7">
    <location>
        <begin position="153"/>
        <end position="175"/>
    </location>
</feature>
<keyword evidence="3" id="KW-0813">Transport</keyword>
<dbReference type="Proteomes" id="UP000184079">
    <property type="component" value="Unassembled WGS sequence"/>
</dbReference>
<evidence type="ECO:0000256" key="7">
    <source>
        <dbReference type="SAM" id="Phobius"/>
    </source>
</evidence>
<keyword evidence="9" id="KW-1185">Reference proteome</keyword>
<protein>
    <submittedName>
        <fullName evidence="8">Nucleobase:cation symporter-2, NCS2 family</fullName>
    </submittedName>
</protein>
<feature type="transmembrane region" description="Helical" evidence="7">
    <location>
        <begin position="103"/>
        <end position="122"/>
    </location>
</feature>
<feature type="transmembrane region" description="Helical" evidence="7">
    <location>
        <begin position="423"/>
        <end position="446"/>
    </location>
</feature>
<keyword evidence="6 7" id="KW-0472">Membrane</keyword>
<evidence type="ECO:0000256" key="3">
    <source>
        <dbReference type="ARBA" id="ARBA00022448"/>
    </source>
</evidence>
<name>A0A1M5PC03_9BACI</name>
<feature type="transmembrane region" description="Helical" evidence="7">
    <location>
        <begin position="47"/>
        <end position="66"/>
    </location>
</feature>
<feature type="transmembrane region" description="Helical" evidence="7">
    <location>
        <begin position="362"/>
        <end position="383"/>
    </location>
</feature>
<gene>
    <name evidence="8" type="ORF">SAMN05421807_1038</name>
</gene>
<dbReference type="PANTHER" id="PTHR42810">
    <property type="entry name" value="PURINE PERMEASE C1399.01C-RELATED"/>
    <property type="match status" value="1"/>
</dbReference>
<comment type="subcellular location">
    <subcellularLocation>
        <location evidence="1">Membrane</location>
        <topology evidence="1">Multi-pass membrane protein</topology>
    </subcellularLocation>
</comment>
<keyword evidence="5 7" id="KW-1133">Transmembrane helix</keyword>
<evidence type="ECO:0000256" key="6">
    <source>
        <dbReference type="ARBA" id="ARBA00023136"/>
    </source>
</evidence>
<evidence type="ECO:0000256" key="2">
    <source>
        <dbReference type="ARBA" id="ARBA00008821"/>
    </source>
</evidence>
<feature type="transmembrane region" description="Helical" evidence="7">
    <location>
        <begin position="181"/>
        <end position="201"/>
    </location>
</feature>
<reference evidence="9" key="1">
    <citation type="submission" date="2016-11" db="EMBL/GenBank/DDBJ databases">
        <authorList>
            <person name="Varghese N."/>
            <person name="Submissions S."/>
        </authorList>
    </citation>
    <scope>NUCLEOTIDE SEQUENCE [LARGE SCALE GENOMIC DNA]</scope>
    <source>
        <strain evidence="9">CGMCC 1.6496</strain>
    </source>
</reference>
<keyword evidence="4 7" id="KW-0812">Transmembrane</keyword>
<evidence type="ECO:0000313" key="9">
    <source>
        <dbReference type="Proteomes" id="UP000184079"/>
    </source>
</evidence>
<feature type="transmembrane region" description="Helical" evidence="7">
    <location>
        <begin position="72"/>
        <end position="91"/>
    </location>
</feature>
<dbReference type="EMBL" id="FQXD01000003">
    <property type="protein sequence ID" value="SHG99364.1"/>
    <property type="molecule type" value="Genomic_DNA"/>
</dbReference>
<dbReference type="InterPro" id="IPR006043">
    <property type="entry name" value="NCS2"/>
</dbReference>
<dbReference type="AlphaFoldDB" id="A0A1M5PC03"/>
<evidence type="ECO:0000256" key="1">
    <source>
        <dbReference type="ARBA" id="ARBA00004141"/>
    </source>
</evidence>
<proteinExistence type="inferred from homology"/>
<feature type="transmembrane region" description="Helical" evidence="7">
    <location>
        <begin position="395"/>
        <end position="417"/>
    </location>
</feature>
<evidence type="ECO:0000256" key="4">
    <source>
        <dbReference type="ARBA" id="ARBA00022692"/>
    </source>
</evidence>
<sequence length="478" mass="51516">MEQSTRQRGQRRMKSLLEEDQFQRNQHLSKQERPRVLKSLMIGSQHVLAMDLFIPPIILAGLLSLSVANTALLIQMTFLACGIATVIQAGFAMKLPVMQGPSFIPLSALAAIGTTSGLGAMIGSLIPGAILIALLGYPLRIVSKIIQSFIPKLVAGTVIIVVGVALMPSAIQSIYTAPGHFGTNVFIAALSMGVLVVCIYVGETFIRFKFVKLFSVIFALTIGTVVASFFGMLDFSSVYTAKWFAMPHLFAFGVPTFEWEAIMIVTFLYFIIMIETTGTWFTVSNVTGQPLDDRRLNGGALGEGIGCLIGACFGGTSVTGYSSNAGVVAITGVKSRYPVIAGGIILIALSMMPKIMNAIASIPAPVVNGVFALVCVVIMMNGFRVVKDIPFSERNMLMIGIPIMLTLFTIFLPAEIIEKMPDIIHYLFSSGMAVGALAAVILNKLLPEKTNHIIRNVDNKPLTSNVRTHYETITGGKR</sequence>
<accession>A0A1M5PC03</accession>
<dbReference type="GO" id="GO:0042907">
    <property type="term" value="F:xanthine transmembrane transporter activity"/>
    <property type="evidence" value="ECO:0007669"/>
    <property type="project" value="TreeGrafter"/>
</dbReference>
<organism evidence="8 9">
    <name type="scientific">Virgibacillus chiguensis</name>
    <dbReference type="NCBI Taxonomy" id="411959"/>
    <lineage>
        <taxon>Bacteria</taxon>
        <taxon>Bacillati</taxon>
        <taxon>Bacillota</taxon>
        <taxon>Bacilli</taxon>
        <taxon>Bacillales</taxon>
        <taxon>Bacillaceae</taxon>
        <taxon>Virgibacillus</taxon>
    </lineage>
</organism>
<dbReference type="NCBIfam" id="NF037981">
    <property type="entry name" value="NCS2_1"/>
    <property type="match status" value="1"/>
</dbReference>
<dbReference type="PANTHER" id="PTHR42810:SF2">
    <property type="entry name" value="PURINE PERMEASE C1399.01C-RELATED"/>
    <property type="match status" value="1"/>
</dbReference>
<feature type="transmembrane region" description="Helical" evidence="7">
    <location>
        <begin position="213"/>
        <end position="233"/>
    </location>
</feature>
<evidence type="ECO:0000256" key="5">
    <source>
        <dbReference type="ARBA" id="ARBA00022989"/>
    </source>
</evidence>
<comment type="similarity">
    <text evidence="2">Belongs to the nucleobase:cation symporter-2 (NCS2) (TC 2.A.40) family.</text>
</comment>
<dbReference type="Pfam" id="PF00860">
    <property type="entry name" value="Xan_ur_permease"/>
    <property type="match status" value="1"/>
</dbReference>